<comment type="caution">
    <text evidence="2">The sequence shown here is derived from an EMBL/GenBank/DDBJ whole genome shotgun (WGS) entry which is preliminary data.</text>
</comment>
<reference evidence="2 3" key="1">
    <citation type="journal article" date="2015" name="Sci. Rep.">
        <title>Genome of the facultative scuticociliatosis pathogen Pseudocohnilembus persalinus provides insight into its virulence through horizontal gene transfer.</title>
        <authorList>
            <person name="Xiong J."/>
            <person name="Wang G."/>
            <person name="Cheng J."/>
            <person name="Tian M."/>
            <person name="Pan X."/>
            <person name="Warren A."/>
            <person name="Jiang C."/>
            <person name="Yuan D."/>
            <person name="Miao W."/>
        </authorList>
    </citation>
    <scope>NUCLEOTIDE SEQUENCE [LARGE SCALE GENOMIC DNA]</scope>
    <source>
        <strain evidence="2">36N120E</strain>
    </source>
</reference>
<name>A0A0V0QMI3_PSEPJ</name>
<keyword evidence="1" id="KW-0175">Coiled coil</keyword>
<proteinExistence type="predicted"/>
<dbReference type="AlphaFoldDB" id="A0A0V0QMI3"/>
<sequence length="219" mass="26598">MAPKVSTLEIGRKYNLDNRFDPGDLKREIRAKQDRLNEVEQNHKKAGSQLKNQYQEDLIGTLDKEKVLVNLEEEILQLQNLKQQQKIEYNKTLEQFNQQTKIELRQFENDKQKEIQELKRQIEEMTDKKNYMEKYPERKTIYEQTLNQLNGEIEQEKIDFDNDQKRQIDNFHKKTKEKDLQTKSKIEEQQFQAKQDAWAMIKNSIRRIEIIKNRHFFPQ</sequence>
<feature type="coiled-coil region" evidence="1">
    <location>
        <begin position="29"/>
        <end position="166"/>
    </location>
</feature>
<evidence type="ECO:0000313" key="2">
    <source>
        <dbReference type="EMBL" id="KRX03340.1"/>
    </source>
</evidence>
<dbReference type="Proteomes" id="UP000054937">
    <property type="component" value="Unassembled WGS sequence"/>
</dbReference>
<evidence type="ECO:0000256" key="1">
    <source>
        <dbReference type="SAM" id="Coils"/>
    </source>
</evidence>
<dbReference type="InParanoid" id="A0A0V0QMI3"/>
<keyword evidence="3" id="KW-1185">Reference proteome</keyword>
<dbReference type="EMBL" id="LDAU01000135">
    <property type="protein sequence ID" value="KRX03340.1"/>
    <property type="molecule type" value="Genomic_DNA"/>
</dbReference>
<gene>
    <name evidence="2" type="ORF">PPERSA_05698</name>
</gene>
<evidence type="ECO:0000313" key="3">
    <source>
        <dbReference type="Proteomes" id="UP000054937"/>
    </source>
</evidence>
<organism evidence="2 3">
    <name type="scientific">Pseudocohnilembus persalinus</name>
    <name type="common">Ciliate</name>
    <dbReference type="NCBI Taxonomy" id="266149"/>
    <lineage>
        <taxon>Eukaryota</taxon>
        <taxon>Sar</taxon>
        <taxon>Alveolata</taxon>
        <taxon>Ciliophora</taxon>
        <taxon>Intramacronucleata</taxon>
        <taxon>Oligohymenophorea</taxon>
        <taxon>Scuticociliatia</taxon>
        <taxon>Philasterida</taxon>
        <taxon>Pseudocohnilembidae</taxon>
        <taxon>Pseudocohnilembus</taxon>
    </lineage>
</organism>
<protein>
    <submittedName>
        <fullName evidence="2">Uncharacterized protein</fullName>
    </submittedName>
</protein>
<accession>A0A0V0QMI3</accession>